<organism evidence="4 5">
    <name type="scientific">Flintibacter hominis</name>
    <dbReference type="NCBI Taxonomy" id="2763048"/>
    <lineage>
        <taxon>Bacteria</taxon>
        <taxon>Bacillati</taxon>
        <taxon>Bacillota</taxon>
        <taxon>Clostridia</taxon>
        <taxon>Eubacteriales</taxon>
        <taxon>Flintibacter</taxon>
    </lineage>
</organism>
<dbReference type="Gene3D" id="3.60.15.10">
    <property type="entry name" value="Ribonuclease Z/Hydroxyacylglutathione hydrolase-like"/>
    <property type="match status" value="1"/>
</dbReference>
<gene>
    <name evidence="4" type="ORF">H8S11_04755</name>
</gene>
<dbReference type="Proteomes" id="UP000628736">
    <property type="component" value="Unassembled WGS sequence"/>
</dbReference>
<feature type="domain" description="Metallo-beta-lactamase" evidence="3">
    <location>
        <begin position="95"/>
        <end position="295"/>
    </location>
</feature>
<dbReference type="AlphaFoldDB" id="A0A8J6IXI0"/>
<evidence type="ECO:0000256" key="1">
    <source>
        <dbReference type="SAM" id="MobiDB-lite"/>
    </source>
</evidence>
<accession>A0A8J6IXI0</accession>
<feature type="signal peptide" evidence="2">
    <location>
        <begin position="1"/>
        <end position="20"/>
    </location>
</feature>
<dbReference type="PANTHER" id="PTHR30619:SF7">
    <property type="entry name" value="BETA-LACTAMASE DOMAIN PROTEIN"/>
    <property type="match status" value="1"/>
</dbReference>
<protein>
    <submittedName>
        <fullName evidence="4">MBL fold metallo-hydrolase</fullName>
    </submittedName>
</protein>
<dbReference type="PANTHER" id="PTHR30619">
    <property type="entry name" value="DNA INTERNALIZATION/COMPETENCE PROTEIN COMEC/REC2"/>
    <property type="match status" value="1"/>
</dbReference>
<dbReference type="EMBL" id="JACOPO010000002">
    <property type="protein sequence ID" value="MBC5722125.1"/>
    <property type="molecule type" value="Genomic_DNA"/>
</dbReference>
<feature type="region of interest" description="Disordered" evidence="1">
    <location>
        <begin position="27"/>
        <end position="52"/>
    </location>
</feature>
<dbReference type="SUPFAM" id="SSF56281">
    <property type="entry name" value="Metallo-hydrolase/oxidoreductase"/>
    <property type="match status" value="1"/>
</dbReference>
<reference evidence="4" key="1">
    <citation type="submission" date="2020-08" db="EMBL/GenBank/DDBJ databases">
        <title>Genome public.</title>
        <authorList>
            <person name="Liu C."/>
            <person name="Sun Q."/>
        </authorList>
    </citation>
    <scope>NUCLEOTIDE SEQUENCE</scope>
    <source>
        <strain evidence="4">NSJ-23</strain>
    </source>
</reference>
<evidence type="ECO:0000313" key="4">
    <source>
        <dbReference type="EMBL" id="MBC5722125.1"/>
    </source>
</evidence>
<proteinExistence type="predicted"/>
<feature type="compositionally biased region" description="Low complexity" evidence="1">
    <location>
        <begin position="34"/>
        <end position="49"/>
    </location>
</feature>
<dbReference type="InterPro" id="IPR036866">
    <property type="entry name" value="RibonucZ/Hydroxyglut_hydro"/>
</dbReference>
<dbReference type="InterPro" id="IPR052159">
    <property type="entry name" value="Competence_DNA_uptake"/>
</dbReference>
<comment type="caution">
    <text evidence="4">The sequence shown here is derived from an EMBL/GenBank/DDBJ whole genome shotgun (WGS) entry which is preliminary data.</text>
</comment>
<sequence>MKHKLFWTSLLALAMLTACAGEPGDISGGQSGTSVSASGPGDSASGSSALKEGEISQPEDYFDLVFDTSQDQGKLTARYLYLQTIYGTGKEAVTTGDSAVYTSPDGMVMLVDCGNVPGGQEVTNQLLAMGVDKIDVLVLSHPHADHVGGFVTVADNFEIGQVYVNGHEYDSGTYRAMMEKIEELSLPCEVLEAGDAFSLGEEVQVQVFGPTPGDTEEVAGGYLDANDGSIAMRLTYGQSSFWTSGDLYITGEQALTERYGQDIASDVVKMNHHGKDTSNGKDFVQAMSPKIAVGMFDSVASRTVAMRYIAGGAEVFYNSTDGAIRVSTAGDGVYDVQIQKIRDVAVLPDAPSEGHIVIS</sequence>
<dbReference type="SMART" id="SM00849">
    <property type="entry name" value="Lactamase_B"/>
    <property type="match status" value="1"/>
</dbReference>
<dbReference type="CDD" id="cd07731">
    <property type="entry name" value="ComA-like_MBL-fold"/>
    <property type="match status" value="1"/>
</dbReference>
<evidence type="ECO:0000259" key="3">
    <source>
        <dbReference type="SMART" id="SM00849"/>
    </source>
</evidence>
<evidence type="ECO:0000256" key="2">
    <source>
        <dbReference type="SAM" id="SignalP"/>
    </source>
</evidence>
<keyword evidence="2" id="KW-0732">Signal</keyword>
<feature type="chain" id="PRO_5035201243" evidence="2">
    <location>
        <begin position="21"/>
        <end position="359"/>
    </location>
</feature>
<evidence type="ECO:0000313" key="5">
    <source>
        <dbReference type="Proteomes" id="UP000628736"/>
    </source>
</evidence>
<name>A0A8J6IXI0_9FIRM</name>
<dbReference type="RefSeq" id="WP_186852367.1">
    <property type="nucleotide sequence ID" value="NZ_JACOPO010000002.1"/>
</dbReference>
<dbReference type="Pfam" id="PF00753">
    <property type="entry name" value="Lactamase_B"/>
    <property type="match status" value="1"/>
</dbReference>
<dbReference type="InterPro" id="IPR001279">
    <property type="entry name" value="Metallo-B-lactamas"/>
</dbReference>
<keyword evidence="5" id="KW-1185">Reference proteome</keyword>
<dbReference type="PROSITE" id="PS51257">
    <property type="entry name" value="PROKAR_LIPOPROTEIN"/>
    <property type="match status" value="1"/>
</dbReference>
<dbReference type="InterPro" id="IPR035681">
    <property type="entry name" value="ComA-like_MBL"/>
</dbReference>